<dbReference type="PANTHER" id="PTHR43358:SF4">
    <property type="entry name" value="ALPHA_BETA HYDROLASE FOLD-1 DOMAIN-CONTAINING PROTEIN"/>
    <property type="match status" value="1"/>
</dbReference>
<evidence type="ECO:0000256" key="1">
    <source>
        <dbReference type="SAM" id="MobiDB-lite"/>
    </source>
</evidence>
<name>A0A0K9NLU1_ZOSMR</name>
<dbReference type="AlphaFoldDB" id="A0A0K9NLU1"/>
<feature type="region of interest" description="Disordered" evidence="1">
    <location>
        <begin position="341"/>
        <end position="403"/>
    </location>
</feature>
<dbReference type="InterPro" id="IPR052920">
    <property type="entry name" value="DNA-binding_regulatory"/>
</dbReference>
<feature type="compositionally biased region" description="Low complexity" evidence="1">
    <location>
        <begin position="432"/>
        <end position="457"/>
    </location>
</feature>
<accession>A0A0K9NLU1</accession>
<dbReference type="STRING" id="29655.A0A0K9NLU1"/>
<protein>
    <recommendedName>
        <fullName evidence="2">Serine aminopeptidase S33 domain-containing protein</fullName>
    </recommendedName>
</protein>
<evidence type="ECO:0000313" key="3">
    <source>
        <dbReference type="EMBL" id="KMZ57062.1"/>
    </source>
</evidence>
<feature type="compositionally biased region" description="Polar residues" evidence="1">
    <location>
        <begin position="365"/>
        <end position="389"/>
    </location>
</feature>
<dbReference type="Proteomes" id="UP000036987">
    <property type="component" value="Unassembled WGS sequence"/>
</dbReference>
<dbReference type="Gene3D" id="3.40.50.1820">
    <property type="entry name" value="alpha/beta hydrolase"/>
    <property type="match status" value="1"/>
</dbReference>
<dbReference type="SUPFAM" id="SSF53474">
    <property type="entry name" value="alpha/beta-Hydrolases"/>
    <property type="match status" value="1"/>
</dbReference>
<evidence type="ECO:0000259" key="2">
    <source>
        <dbReference type="Pfam" id="PF12146"/>
    </source>
</evidence>
<reference evidence="4" key="1">
    <citation type="journal article" date="2016" name="Nature">
        <title>The genome of the seagrass Zostera marina reveals angiosperm adaptation to the sea.</title>
        <authorList>
            <person name="Olsen J.L."/>
            <person name="Rouze P."/>
            <person name="Verhelst B."/>
            <person name="Lin Y.-C."/>
            <person name="Bayer T."/>
            <person name="Collen J."/>
            <person name="Dattolo E."/>
            <person name="De Paoli E."/>
            <person name="Dittami S."/>
            <person name="Maumus F."/>
            <person name="Michel G."/>
            <person name="Kersting A."/>
            <person name="Lauritano C."/>
            <person name="Lohaus R."/>
            <person name="Toepel M."/>
            <person name="Tonon T."/>
            <person name="Vanneste K."/>
            <person name="Amirebrahimi M."/>
            <person name="Brakel J."/>
            <person name="Bostroem C."/>
            <person name="Chovatia M."/>
            <person name="Grimwood J."/>
            <person name="Jenkins J.W."/>
            <person name="Jueterbock A."/>
            <person name="Mraz A."/>
            <person name="Stam W.T."/>
            <person name="Tice H."/>
            <person name="Bornberg-Bauer E."/>
            <person name="Green P.J."/>
            <person name="Pearson G.A."/>
            <person name="Procaccini G."/>
            <person name="Duarte C.M."/>
            <person name="Schmutz J."/>
            <person name="Reusch T.B.H."/>
            <person name="Van de Peer Y."/>
        </authorList>
    </citation>
    <scope>NUCLEOTIDE SEQUENCE [LARGE SCALE GENOMIC DNA]</scope>
    <source>
        <strain evidence="4">cv. Finnish</strain>
    </source>
</reference>
<dbReference type="InterPro" id="IPR022742">
    <property type="entry name" value="Hydrolase_4"/>
</dbReference>
<gene>
    <name evidence="3" type="ORF">ZOSMA_89G00120</name>
</gene>
<feature type="compositionally biased region" description="Polar residues" evidence="1">
    <location>
        <begin position="463"/>
        <end position="477"/>
    </location>
</feature>
<dbReference type="InterPro" id="IPR029058">
    <property type="entry name" value="AB_hydrolase_fold"/>
</dbReference>
<keyword evidence="4" id="KW-1185">Reference proteome</keyword>
<dbReference type="EMBL" id="LFYR01002109">
    <property type="protein sequence ID" value="KMZ57062.1"/>
    <property type="molecule type" value="Genomic_DNA"/>
</dbReference>
<comment type="caution">
    <text evidence="3">The sequence shown here is derived from an EMBL/GenBank/DDBJ whole genome shotgun (WGS) entry which is preliminary data.</text>
</comment>
<dbReference type="PANTHER" id="PTHR43358">
    <property type="entry name" value="ALPHA/BETA-HYDROLASE"/>
    <property type="match status" value="1"/>
</dbReference>
<sequence length="477" mass="53518">MMEQLVNFIIRPPRAEYNPQHDLLEEEFKLKGRSFHRKDIEIKNGRGLLLKCSHYVPRHFPEGAPLPCVIYCHGNSGCRTDAREAALILLPSNVTVFTLDFSGSGLSEGEYVSLGWNEKEDLKTVVNYLRSEGNVSRIGLWGRSMGAVTSLLYGVEDPSIAGMVLDSPFSNLMELMLELVDTYKFPLPKFTVKFAIQHMRRVIKKKACFDISDLDTIKVATSSFVPALFGHGVADDFIHPHHSDRIYDSYMGDKNIIKFEGDHNSPRPQFFMDSLTIFFHNVLKPPESVQEDNFNPTMHDYFDVDNWEAINDFENNHSSIIIPSLEPTTRSTEDVVNHVHQRTPMSRTDAPSDVSNEKKPHGLRKNQNSPNCDASSSQMINHEQSSSGSPGLFSIDCTSDMPSNFEDEERMLMEAILMSLKDSTITQKAPDETSSSEFSKASTSQNSHSSTSSSNFSELPIIDSSSKSTSDPTQQVD</sequence>
<evidence type="ECO:0000313" key="4">
    <source>
        <dbReference type="Proteomes" id="UP000036987"/>
    </source>
</evidence>
<feature type="region of interest" description="Disordered" evidence="1">
    <location>
        <begin position="423"/>
        <end position="477"/>
    </location>
</feature>
<dbReference type="Pfam" id="PF12146">
    <property type="entry name" value="Hydrolase_4"/>
    <property type="match status" value="1"/>
</dbReference>
<organism evidence="3 4">
    <name type="scientific">Zostera marina</name>
    <name type="common">Eelgrass</name>
    <dbReference type="NCBI Taxonomy" id="29655"/>
    <lineage>
        <taxon>Eukaryota</taxon>
        <taxon>Viridiplantae</taxon>
        <taxon>Streptophyta</taxon>
        <taxon>Embryophyta</taxon>
        <taxon>Tracheophyta</taxon>
        <taxon>Spermatophyta</taxon>
        <taxon>Magnoliopsida</taxon>
        <taxon>Liliopsida</taxon>
        <taxon>Zosteraceae</taxon>
        <taxon>Zostera</taxon>
    </lineage>
</organism>
<proteinExistence type="predicted"/>
<feature type="domain" description="Serine aminopeptidase S33" evidence="2">
    <location>
        <begin position="67"/>
        <end position="175"/>
    </location>
</feature>
<dbReference type="OrthoDB" id="10249433at2759"/>
<dbReference type="OMA" id="MINHEQS"/>